<dbReference type="Gene3D" id="2.40.30.40">
    <property type="entry name" value="Peptidase M42, domain 2"/>
    <property type="match status" value="1"/>
</dbReference>
<dbReference type="PANTHER" id="PTHR32481">
    <property type="entry name" value="AMINOPEPTIDASE"/>
    <property type="match status" value="1"/>
</dbReference>
<reference evidence="9 10" key="1">
    <citation type="submission" date="2017-01" db="EMBL/GenBank/DDBJ databases">
        <authorList>
            <person name="Erauso G."/>
        </authorList>
    </citation>
    <scope>NUCLEOTIDE SEQUENCE [LARGE SCALE GENOMIC DNA]</scope>
    <source>
        <strain evidence="9">MESINF1</strain>
    </source>
</reference>
<evidence type="ECO:0000256" key="3">
    <source>
        <dbReference type="ARBA" id="ARBA00022670"/>
    </source>
</evidence>
<feature type="binding site" evidence="8">
    <location>
        <position position="319"/>
    </location>
    <ligand>
        <name>Zn(2+)</name>
        <dbReference type="ChEBI" id="CHEBI:29105"/>
        <label>2</label>
    </ligand>
</feature>
<evidence type="ECO:0000256" key="5">
    <source>
        <dbReference type="ARBA" id="ARBA00022801"/>
    </source>
</evidence>
<dbReference type="EC" id="3.4.11.-" evidence="9"/>
<gene>
    <name evidence="9" type="primary">yhfE</name>
    <name evidence="9" type="ORF">MESINF_1773</name>
</gene>
<proteinExistence type="inferred from homology"/>
<dbReference type="PANTHER" id="PTHR32481:SF7">
    <property type="entry name" value="AMINOPEPTIDASE YHFE-RELATED"/>
    <property type="match status" value="1"/>
</dbReference>
<accession>A0A7Z7LFS2</accession>
<dbReference type="KEGG" id="minf:MESINF_1773"/>
<name>A0A7Z7LFS2_9BACT</name>
<comment type="cofactor">
    <cofactor evidence="8">
        <name>a divalent metal cation</name>
        <dbReference type="ChEBI" id="CHEBI:60240"/>
    </cofactor>
    <text evidence="8">Binds 2 divalent metal cations per subunit.</text>
</comment>
<feature type="binding site" evidence="8">
    <location>
        <position position="184"/>
    </location>
    <ligand>
        <name>Zn(2+)</name>
        <dbReference type="ChEBI" id="CHEBI:29105"/>
        <label>1</label>
    </ligand>
</feature>
<feature type="binding site" evidence="8">
    <location>
        <position position="239"/>
    </location>
    <ligand>
        <name>Zn(2+)</name>
        <dbReference type="ChEBI" id="CHEBI:29105"/>
        <label>1</label>
    </ligand>
</feature>
<dbReference type="InterPro" id="IPR008007">
    <property type="entry name" value="Peptidase_M42"/>
</dbReference>
<dbReference type="CDD" id="cd05657">
    <property type="entry name" value="M42_glucanase_like"/>
    <property type="match status" value="1"/>
</dbReference>
<feature type="binding site" evidence="8">
    <location>
        <position position="219"/>
    </location>
    <ligand>
        <name>Zn(2+)</name>
        <dbReference type="ChEBI" id="CHEBI:29105"/>
        <label>2</label>
    </ligand>
</feature>
<dbReference type="GO" id="GO:0006508">
    <property type="term" value="P:proteolysis"/>
    <property type="evidence" value="ECO:0007669"/>
    <property type="project" value="UniProtKB-KW"/>
</dbReference>
<evidence type="ECO:0000256" key="8">
    <source>
        <dbReference type="PIRSR" id="PIRSR001123-2"/>
    </source>
</evidence>
<dbReference type="Pfam" id="PF05343">
    <property type="entry name" value="Peptidase_M42"/>
    <property type="match status" value="1"/>
</dbReference>
<evidence type="ECO:0000256" key="1">
    <source>
        <dbReference type="ARBA" id="ARBA00006272"/>
    </source>
</evidence>
<dbReference type="PIRSF" id="PIRSF001123">
    <property type="entry name" value="PepA_GA"/>
    <property type="match status" value="1"/>
</dbReference>
<dbReference type="GO" id="GO:0046872">
    <property type="term" value="F:metal ion binding"/>
    <property type="evidence" value="ECO:0007669"/>
    <property type="project" value="UniProtKB-UniRule"/>
</dbReference>
<dbReference type="SUPFAM" id="SSF53187">
    <property type="entry name" value="Zn-dependent exopeptidases"/>
    <property type="match status" value="1"/>
</dbReference>
<keyword evidence="10" id="KW-1185">Reference proteome</keyword>
<dbReference type="InterPro" id="IPR023367">
    <property type="entry name" value="Peptidase_M42_dom2"/>
</dbReference>
<dbReference type="EMBL" id="LS974202">
    <property type="protein sequence ID" value="SSC13217.1"/>
    <property type="molecule type" value="Genomic_DNA"/>
</dbReference>
<keyword evidence="4 8" id="KW-0479">Metal-binding</keyword>
<feature type="binding site" evidence="8">
    <location>
        <position position="67"/>
    </location>
    <ligand>
        <name>Zn(2+)</name>
        <dbReference type="ChEBI" id="CHEBI:29105"/>
        <label>1</label>
    </ligand>
</feature>
<evidence type="ECO:0000256" key="6">
    <source>
        <dbReference type="PIRNR" id="PIRNR001123"/>
    </source>
</evidence>
<dbReference type="AlphaFoldDB" id="A0A7Z7LFS2"/>
<dbReference type="Proteomes" id="UP000250796">
    <property type="component" value="Chromosome MESINF"/>
</dbReference>
<evidence type="ECO:0000313" key="10">
    <source>
        <dbReference type="Proteomes" id="UP000250796"/>
    </source>
</evidence>
<evidence type="ECO:0000256" key="4">
    <source>
        <dbReference type="ARBA" id="ARBA00022723"/>
    </source>
</evidence>
<keyword evidence="5 9" id="KW-0378">Hydrolase</keyword>
<evidence type="ECO:0000256" key="7">
    <source>
        <dbReference type="PIRSR" id="PIRSR001123-1"/>
    </source>
</evidence>
<keyword evidence="2 9" id="KW-0031">Aminopeptidase</keyword>
<dbReference type="Gene3D" id="3.40.630.10">
    <property type="entry name" value="Zn peptidases"/>
    <property type="match status" value="1"/>
</dbReference>
<evidence type="ECO:0000313" key="9">
    <source>
        <dbReference type="EMBL" id="SSC13217.1"/>
    </source>
</evidence>
<feature type="active site" description="Proton acceptor" evidence="7">
    <location>
        <position position="218"/>
    </location>
</feature>
<comment type="similarity">
    <text evidence="1 6">Belongs to the peptidase M42 family.</text>
</comment>
<dbReference type="GO" id="GO:0004177">
    <property type="term" value="F:aminopeptidase activity"/>
    <property type="evidence" value="ECO:0007669"/>
    <property type="project" value="UniProtKB-UniRule"/>
</dbReference>
<protein>
    <submittedName>
        <fullName evidence="9">Putative aminopeptidase YhfE</fullName>
        <ecNumber evidence="9">3.4.11.-</ecNumber>
    </submittedName>
</protein>
<sequence>MKYLEDYTIRKILELVNIPSPSGFTEKIIEFVANQLREMGFEPRKTRKGALVVELGGSGNPLVLAVHVDTLGAMVKSLKSNGRLEITNVGGFTMNSIENENCTIHTKSGKNYTGTIQSLAPSVHVFDNARTLERKMSNMEIRVDEEVSCRSDLEKLGIEAGDFISFDPRAVVTDSGFIKTRHLDDKASAAILMSLARKVSTGELECGRKVYLFFSNYEEVGHGASAAMPEDSEEIISVDMGAVGDTLNTDEYVVSICAKDSGGPYDGETVKKLIDAAKRAGADYRVDIYPFYGSDVEASLRAGYDVRFGLLGPGVEASHGYERTHYKAIDNTLKLLQEYIKK</sequence>
<keyword evidence="3" id="KW-0645">Protease</keyword>
<dbReference type="SUPFAM" id="SSF101821">
    <property type="entry name" value="Aminopeptidase/glucanase lid domain"/>
    <property type="match status" value="1"/>
</dbReference>
<dbReference type="InterPro" id="IPR051464">
    <property type="entry name" value="Peptidase_M42_aminopept"/>
</dbReference>
<evidence type="ECO:0000256" key="2">
    <source>
        <dbReference type="ARBA" id="ARBA00022438"/>
    </source>
</evidence>
<dbReference type="RefSeq" id="WP_169699389.1">
    <property type="nucleotide sequence ID" value="NZ_LS974202.1"/>
</dbReference>
<feature type="binding site" evidence="8">
    <location>
        <position position="184"/>
    </location>
    <ligand>
        <name>Zn(2+)</name>
        <dbReference type="ChEBI" id="CHEBI:29105"/>
        <label>2</label>
    </ligand>
</feature>
<organism evidence="9 10">
    <name type="scientific">Mesotoga infera</name>
    <dbReference type="NCBI Taxonomy" id="1236046"/>
    <lineage>
        <taxon>Bacteria</taxon>
        <taxon>Thermotogati</taxon>
        <taxon>Thermotogota</taxon>
        <taxon>Thermotogae</taxon>
        <taxon>Kosmotogales</taxon>
        <taxon>Kosmotogaceae</taxon>
        <taxon>Mesotoga</taxon>
    </lineage>
</organism>